<dbReference type="EMBL" id="JARK01001653">
    <property type="protein sequence ID" value="EYB84373.1"/>
    <property type="molecule type" value="Genomic_DNA"/>
</dbReference>
<dbReference type="Proteomes" id="UP000024635">
    <property type="component" value="Unassembled WGS sequence"/>
</dbReference>
<evidence type="ECO:0000256" key="3">
    <source>
        <dbReference type="PROSITE-ProRule" id="PRU00175"/>
    </source>
</evidence>
<dbReference type="STRING" id="53326.A0A016S161"/>
<keyword evidence="2" id="KW-0862">Zinc</keyword>
<dbReference type="Pfam" id="PF13639">
    <property type="entry name" value="zf-RING_2"/>
    <property type="match status" value="1"/>
</dbReference>
<evidence type="ECO:0000313" key="6">
    <source>
        <dbReference type="EMBL" id="EYB84373.1"/>
    </source>
</evidence>
<dbReference type="OrthoDB" id="5845612at2759"/>
<keyword evidence="4" id="KW-0175">Coiled coil</keyword>
<dbReference type="InterPro" id="IPR052639">
    <property type="entry name" value="TRAIP_ubiq-protein_ligase"/>
</dbReference>
<sequence length="483" mass="55135">MSQVRGRCVICTSTFISNNIAALQCGHTFHFDCVSKWVERSKTCPNCRVRTTERQIIKHLYFDAPDEFNVTQFISSDVQVETLSIALEKEKNGHLDALEEIRKLKDEVSSLQSKLDREKTRYREKVPSLEARNRQLEMMLINQQELEKALEKTKCRLRACEFYKAVTVGKDDDAMDKYVKNDGSVEVGQFLSILRRQLEEARKLQVSLTNDLRAERELLRTSKKKEADLKNFVKALERELRDVRNATNMGCSTPFNPKLRGLALDQSPSKRNSLGFNDSIELNVDVISSALKQRRKYVRLTFICQFCCCLLFHRMFLQYFPFSFYNNFPYQIPPPENPGPSGVNQPLFPVLSDDEDTGTSSTANVSLQYPASLDNMFGDKPVVLFRVLIINFTLFSPSPRVPKTLRERVVKGSLKGRPPRSGSAHHAAEKALENLELGSGSTTSMLMRKPLAKRRMENSSINPALSHFFIKKSKSTEVIDLLE</sequence>
<dbReference type="SMART" id="SM00184">
    <property type="entry name" value="RING"/>
    <property type="match status" value="1"/>
</dbReference>
<keyword evidence="1 3" id="KW-0479">Metal-binding</keyword>
<dbReference type="GO" id="GO:0031297">
    <property type="term" value="P:replication fork processing"/>
    <property type="evidence" value="ECO:0007669"/>
    <property type="project" value="TreeGrafter"/>
</dbReference>
<protein>
    <recommendedName>
        <fullName evidence="5">RING-type domain-containing protein</fullName>
    </recommendedName>
</protein>
<dbReference type="InterPro" id="IPR001841">
    <property type="entry name" value="Znf_RING"/>
</dbReference>
<evidence type="ECO:0000259" key="5">
    <source>
        <dbReference type="PROSITE" id="PS50089"/>
    </source>
</evidence>
<evidence type="ECO:0000256" key="2">
    <source>
        <dbReference type="ARBA" id="ARBA00022833"/>
    </source>
</evidence>
<dbReference type="GO" id="GO:0061630">
    <property type="term" value="F:ubiquitin protein ligase activity"/>
    <property type="evidence" value="ECO:0007669"/>
    <property type="project" value="TreeGrafter"/>
</dbReference>
<dbReference type="GO" id="GO:0016567">
    <property type="term" value="P:protein ubiquitination"/>
    <property type="evidence" value="ECO:0007669"/>
    <property type="project" value="TreeGrafter"/>
</dbReference>
<keyword evidence="1 3" id="KW-0863">Zinc-finger</keyword>
<feature type="domain" description="RING-type" evidence="5">
    <location>
        <begin position="8"/>
        <end position="48"/>
    </location>
</feature>
<gene>
    <name evidence="6" type="primary">Acey_s0317.g2310</name>
    <name evidence="6" type="synonym">Acey-B0432.13</name>
    <name evidence="6" type="ORF">Y032_0317g2310</name>
</gene>
<evidence type="ECO:0000313" key="7">
    <source>
        <dbReference type="Proteomes" id="UP000024635"/>
    </source>
</evidence>
<evidence type="ECO:0000256" key="4">
    <source>
        <dbReference type="SAM" id="Coils"/>
    </source>
</evidence>
<dbReference type="PANTHER" id="PTHR46569">
    <property type="entry name" value="E3 UBIQUITIN-PROTEIN LIGASE TRAIP"/>
    <property type="match status" value="1"/>
</dbReference>
<dbReference type="InterPro" id="IPR013083">
    <property type="entry name" value="Znf_RING/FYVE/PHD"/>
</dbReference>
<feature type="coiled-coil region" evidence="4">
    <location>
        <begin position="191"/>
        <end position="246"/>
    </location>
</feature>
<dbReference type="GO" id="GO:0090734">
    <property type="term" value="C:site of DNA damage"/>
    <property type="evidence" value="ECO:0007669"/>
    <property type="project" value="TreeGrafter"/>
</dbReference>
<dbReference type="PROSITE" id="PS50089">
    <property type="entry name" value="ZF_RING_2"/>
    <property type="match status" value="1"/>
</dbReference>
<organism evidence="6 7">
    <name type="scientific">Ancylostoma ceylanicum</name>
    <dbReference type="NCBI Taxonomy" id="53326"/>
    <lineage>
        <taxon>Eukaryota</taxon>
        <taxon>Metazoa</taxon>
        <taxon>Ecdysozoa</taxon>
        <taxon>Nematoda</taxon>
        <taxon>Chromadorea</taxon>
        <taxon>Rhabditida</taxon>
        <taxon>Rhabditina</taxon>
        <taxon>Rhabditomorpha</taxon>
        <taxon>Strongyloidea</taxon>
        <taxon>Ancylostomatidae</taxon>
        <taxon>Ancylostomatinae</taxon>
        <taxon>Ancylostoma</taxon>
    </lineage>
</organism>
<proteinExistence type="predicted"/>
<comment type="caution">
    <text evidence="6">The sequence shown here is derived from an EMBL/GenBank/DDBJ whole genome shotgun (WGS) entry which is preliminary data.</text>
</comment>
<dbReference type="GO" id="GO:0005634">
    <property type="term" value="C:nucleus"/>
    <property type="evidence" value="ECO:0007669"/>
    <property type="project" value="TreeGrafter"/>
</dbReference>
<feature type="coiled-coil region" evidence="4">
    <location>
        <begin position="87"/>
        <end position="156"/>
    </location>
</feature>
<reference evidence="7" key="1">
    <citation type="journal article" date="2015" name="Nat. Genet.">
        <title>The genome and transcriptome of the zoonotic hookworm Ancylostoma ceylanicum identify infection-specific gene families.</title>
        <authorList>
            <person name="Schwarz E.M."/>
            <person name="Hu Y."/>
            <person name="Antoshechkin I."/>
            <person name="Miller M.M."/>
            <person name="Sternberg P.W."/>
            <person name="Aroian R.V."/>
        </authorList>
    </citation>
    <scope>NUCLEOTIDE SEQUENCE</scope>
    <source>
        <strain evidence="7">HY135</strain>
    </source>
</reference>
<dbReference type="GO" id="GO:0008270">
    <property type="term" value="F:zinc ion binding"/>
    <property type="evidence" value="ECO:0007669"/>
    <property type="project" value="UniProtKB-KW"/>
</dbReference>
<evidence type="ECO:0000256" key="1">
    <source>
        <dbReference type="ARBA" id="ARBA00022771"/>
    </source>
</evidence>
<accession>A0A016S161</accession>
<dbReference type="AlphaFoldDB" id="A0A016S161"/>
<dbReference type="Gene3D" id="3.30.40.10">
    <property type="entry name" value="Zinc/RING finger domain, C3HC4 (zinc finger)"/>
    <property type="match status" value="1"/>
</dbReference>
<dbReference type="PANTHER" id="PTHR46569:SF1">
    <property type="entry name" value="E3 UBIQUITIN-PROTEIN LIGASE RFWD3-RELATED"/>
    <property type="match status" value="1"/>
</dbReference>
<name>A0A016S161_9BILA</name>
<keyword evidence="7" id="KW-1185">Reference proteome</keyword>
<dbReference type="SUPFAM" id="SSF57850">
    <property type="entry name" value="RING/U-box"/>
    <property type="match status" value="1"/>
</dbReference>